<dbReference type="GO" id="GO:0008146">
    <property type="term" value="F:sulfotransferase activity"/>
    <property type="evidence" value="ECO:0007669"/>
    <property type="project" value="TreeGrafter"/>
</dbReference>
<keyword evidence="1 5" id="KW-0808">Transferase</keyword>
<gene>
    <name evidence="5" type="primary">moeZ_3</name>
    <name evidence="5" type="ORF">Pmgp_01745</name>
</gene>
<dbReference type="PANTHER" id="PTHR10953">
    <property type="entry name" value="UBIQUITIN-ACTIVATING ENZYME E1"/>
    <property type="match status" value="1"/>
</dbReference>
<dbReference type="GO" id="GO:0005829">
    <property type="term" value="C:cytosol"/>
    <property type="evidence" value="ECO:0007669"/>
    <property type="project" value="TreeGrafter"/>
</dbReference>
<keyword evidence="2" id="KW-0547">Nucleotide-binding</keyword>
<dbReference type="NCBIfam" id="NF004281">
    <property type="entry name" value="PRK05690.1"/>
    <property type="match status" value="1"/>
</dbReference>
<dbReference type="EMBL" id="QFFZ01000015">
    <property type="protein sequence ID" value="TEB11382.1"/>
    <property type="molecule type" value="Genomic_DNA"/>
</dbReference>
<dbReference type="GO" id="GO:0004792">
    <property type="term" value="F:thiosulfate-cyanide sulfurtransferase activity"/>
    <property type="evidence" value="ECO:0007669"/>
    <property type="project" value="TreeGrafter"/>
</dbReference>
<evidence type="ECO:0000256" key="1">
    <source>
        <dbReference type="ARBA" id="ARBA00022679"/>
    </source>
</evidence>
<comment type="caution">
    <text evidence="5">The sequence shown here is derived from an EMBL/GenBank/DDBJ whole genome shotgun (WGS) entry which is preliminary data.</text>
</comment>
<reference evidence="5 6" key="1">
    <citation type="journal article" date="2018" name="Environ. Microbiol.">
        <title>Novel energy conservation strategies and behaviour of Pelotomaculum schinkii driving syntrophic propionate catabolism.</title>
        <authorList>
            <person name="Hidalgo-Ahumada C.A.P."/>
            <person name="Nobu M.K."/>
            <person name="Narihiro T."/>
            <person name="Tamaki H."/>
            <person name="Liu W.T."/>
            <person name="Kamagata Y."/>
            <person name="Stams A.J.M."/>
            <person name="Imachi H."/>
            <person name="Sousa D.Z."/>
        </authorList>
    </citation>
    <scope>NUCLEOTIDE SEQUENCE [LARGE SCALE GENOMIC DNA]</scope>
    <source>
        <strain evidence="5 6">MGP</strain>
    </source>
</reference>
<dbReference type="GO" id="GO:0005524">
    <property type="term" value="F:ATP binding"/>
    <property type="evidence" value="ECO:0007669"/>
    <property type="project" value="UniProtKB-KW"/>
</dbReference>
<dbReference type="FunFam" id="3.40.50.720:FF:000033">
    <property type="entry name" value="Adenylyltransferase and sulfurtransferase MOCS3"/>
    <property type="match status" value="1"/>
</dbReference>
<sequence length="279" mass="29823">MSSLREAEILKFSEDQIARYSRHIIIGEVGSKGQKKICEGRVLIVGAGGLGSPVAYYLAAAGVGTICIIDDDVVDLSNLQRQILHTTGDLGKAKADSARDKLTALNPDCRVIPRRERLTAGNALEIIKEYDAVVDGTDNFTTRFLINDACVMLGKPFFHGGVLRFFGQALTIIPGQGPCYRCIFGEPPVPGAAPTCAEAGVLGVLPGTIGVIQATEVLKYLLGLGDLLVGRLLTYDALSLRFDEIEVKRNPGCPVCGDNPSITELKDSQQPGCNLQHGE</sequence>
<dbReference type="SUPFAM" id="SSF69572">
    <property type="entry name" value="Activating enzymes of the ubiquitin-like proteins"/>
    <property type="match status" value="1"/>
</dbReference>
<organism evidence="5 6">
    <name type="scientific">Pelotomaculum propionicicum</name>
    <dbReference type="NCBI Taxonomy" id="258475"/>
    <lineage>
        <taxon>Bacteria</taxon>
        <taxon>Bacillati</taxon>
        <taxon>Bacillota</taxon>
        <taxon>Clostridia</taxon>
        <taxon>Eubacteriales</taxon>
        <taxon>Desulfotomaculaceae</taxon>
        <taxon>Pelotomaculum</taxon>
    </lineage>
</organism>
<dbReference type="OrthoDB" id="9804286at2"/>
<dbReference type="InterPro" id="IPR045886">
    <property type="entry name" value="ThiF/MoeB/HesA"/>
</dbReference>
<name>A0A4Y7RRR3_9FIRM</name>
<dbReference type="AlphaFoldDB" id="A0A4Y7RRR3"/>
<keyword evidence="6" id="KW-1185">Reference proteome</keyword>
<dbReference type="PANTHER" id="PTHR10953:SF102">
    <property type="entry name" value="ADENYLYLTRANSFERASE AND SULFURTRANSFERASE MOCS3"/>
    <property type="match status" value="1"/>
</dbReference>
<evidence type="ECO:0000256" key="3">
    <source>
        <dbReference type="ARBA" id="ARBA00022840"/>
    </source>
</evidence>
<evidence type="ECO:0000259" key="4">
    <source>
        <dbReference type="Pfam" id="PF00899"/>
    </source>
</evidence>
<evidence type="ECO:0000313" key="5">
    <source>
        <dbReference type="EMBL" id="TEB11382.1"/>
    </source>
</evidence>
<evidence type="ECO:0000313" key="6">
    <source>
        <dbReference type="Proteomes" id="UP000297597"/>
    </source>
</evidence>
<dbReference type="InterPro" id="IPR035985">
    <property type="entry name" value="Ubiquitin-activating_enz"/>
</dbReference>
<dbReference type="Proteomes" id="UP000297597">
    <property type="component" value="Unassembled WGS sequence"/>
</dbReference>
<dbReference type="GO" id="GO:0008641">
    <property type="term" value="F:ubiquitin-like modifier activating enzyme activity"/>
    <property type="evidence" value="ECO:0007669"/>
    <property type="project" value="InterPro"/>
</dbReference>
<accession>A0A4Y7RRR3</accession>
<dbReference type="CDD" id="cd00757">
    <property type="entry name" value="ThiF_MoeB_HesA_family"/>
    <property type="match status" value="1"/>
</dbReference>
<dbReference type="GO" id="GO:0016779">
    <property type="term" value="F:nucleotidyltransferase activity"/>
    <property type="evidence" value="ECO:0007669"/>
    <property type="project" value="UniProtKB-KW"/>
</dbReference>
<keyword evidence="3" id="KW-0067">ATP-binding</keyword>
<keyword evidence="5" id="KW-0548">Nucleotidyltransferase</keyword>
<dbReference type="InterPro" id="IPR000594">
    <property type="entry name" value="ThiF_NAD_FAD-bd"/>
</dbReference>
<proteinExistence type="predicted"/>
<feature type="domain" description="THIF-type NAD/FAD binding fold" evidence="4">
    <location>
        <begin position="20"/>
        <end position="255"/>
    </location>
</feature>
<dbReference type="Pfam" id="PF00899">
    <property type="entry name" value="ThiF"/>
    <property type="match status" value="1"/>
</dbReference>
<evidence type="ECO:0000256" key="2">
    <source>
        <dbReference type="ARBA" id="ARBA00022741"/>
    </source>
</evidence>
<protein>
    <submittedName>
        <fullName evidence="5">Putative adenylyltransferase/sulfurtransferase MoeZ</fullName>
    </submittedName>
</protein>
<dbReference type="Gene3D" id="3.40.50.720">
    <property type="entry name" value="NAD(P)-binding Rossmann-like Domain"/>
    <property type="match status" value="1"/>
</dbReference>